<keyword evidence="1 2" id="KW-0238">DNA-binding</keyword>
<reference evidence="4 5" key="1">
    <citation type="submission" date="2020-01" db="EMBL/GenBank/DDBJ databases">
        <title>Genome analysis.</title>
        <authorList>
            <person name="Wu S."/>
            <person name="Wang G."/>
        </authorList>
    </citation>
    <scope>NUCLEOTIDE SEQUENCE [LARGE SCALE GENOMIC DNA]</scope>
    <source>
        <strain evidence="4 5">SYL130</strain>
    </source>
</reference>
<sequence length="112" mass="12539">MNAMRNKVQLIGNVGQLPEIRTIADGKRVANFSVSTTESYKNAKGEKVTDTQWHNVVAWGRLADVAEQFLEKGTEVGVEGKLINRSYTDKQGTRRLITEVQANELLVLTKKH</sequence>
<comment type="caution">
    <text evidence="2">Lacks conserved residue(s) required for the propagation of feature annotation.</text>
</comment>
<organism evidence="4 5">
    <name type="scientific">Sediminibacterium roseum</name>
    <dbReference type="NCBI Taxonomy" id="1978412"/>
    <lineage>
        <taxon>Bacteria</taxon>
        <taxon>Pseudomonadati</taxon>
        <taxon>Bacteroidota</taxon>
        <taxon>Chitinophagia</taxon>
        <taxon>Chitinophagales</taxon>
        <taxon>Chitinophagaceae</taxon>
        <taxon>Sediminibacterium</taxon>
    </lineage>
</organism>
<dbReference type="SUPFAM" id="SSF50249">
    <property type="entry name" value="Nucleic acid-binding proteins"/>
    <property type="match status" value="1"/>
</dbReference>
<dbReference type="CDD" id="cd04496">
    <property type="entry name" value="SSB_OBF"/>
    <property type="match status" value="1"/>
</dbReference>
<dbReference type="InterPro" id="IPR000424">
    <property type="entry name" value="Primosome_PriB/ssb"/>
</dbReference>
<evidence type="ECO:0000256" key="3">
    <source>
        <dbReference type="PIRNR" id="PIRNR002070"/>
    </source>
</evidence>
<keyword evidence="5" id="KW-1185">Reference proteome</keyword>
<evidence type="ECO:0000313" key="5">
    <source>
        <dbReference type="Proteomes" id="UP000753802"/>
    </source>
</evidence>
<dbReference type="PANTHER" id="PTHR10302">
    <property type="entry name" value="SINGLE-STRANDED DNA-BINDING PROTEIN"/>
    <property type="match status" value="1"/>
</dbReference>
<dbReference type="PROSITE" id="PS50935">
    <property type="entry name" value="SSB"/>
    <property type="match status" value="1"/>
</dbReference>
<dbReference type="PANTHER" id="PTHR10302:SF0">
    <property type="entry name" value="SINGLE-STRANDED DNA-BINDING PROTEIN, MITOCHONDRIAL"/>
    <property type="match status" value="1"/>
</dbReference>
<dbReference type="Proteomes" id="UP000753802">
    <property type="component" value="Unassembled WGS sequence"/>
</dbReference>
<dbReference type="EMBL" id="JAACJS010000002">
    <property type="protein sequence ID" value="NCI48553.1"/>
    <property type="molecule type" value="Genomic_DNA"/>
</dbReference>
<dbReference type="InterPro" id="IPR012340">
    <property type="entry name" value="NA-bd_OB-fold"/>
</dbReference>
<gene>
    <name evidence="4" type="primary">ssb</name>
    <name evidence="4" type="ORF">GWC95_01370</name>
</gene>
<evidence type="ECO:0000256" key="1">
    <source>
        <dbReference type="ARBA" id="ARBA00023125"/>
    </source>
</evidence>
<proteinExistence type="inferred from homology"/>
<accession>A0ABW9ZR84</accession>
<dbReference type="NCBIfam" id="TIGR00621">
    <property type="entry name" value="ssb"/>
    <property type="match status" value="1"/>
</dbReference>
<dbReference type="HAMAP" id="MF_00984">
    <property type="entry name" value="SSB"/>
    <property type="match status" value="1"/>
</dbReference>
<dbReference type="Pfam" id="PF00436">
    <property type="entry name" value="SSB"/>
    <property type="match status" value="1"/>
</dbReference>
<dbReference type="InterPro" id="IPR011344">
    <property type="entry name" value="ssDNA-bd"/>
</dbReference>
<dbReference type="GO" id="GO:0003677">
    <property type="term" value="F:DNA binding"/>
    <property type="evidence" value="ECO:0007669"/>
    <property type="project" value="UniProtKB-KW"/>
</dbReference>
<evidence type="ECO:0000256" key="2">
    <source>
        <dbReference type="HAMAP-Rule" id="MF_00984"/>
    </source>
</evidence>
<name>A0ABW9ZR84_9BACT</name>
<comment type="caution">
    <text evidence="4">The sequence shown here is derived from an EMBL/GenBank/DDBJ whole genome shotgun (WGS) entry which is preliminary data.</text>
</comment>
<protein>
    <recommendedName>
        <fullName evidence="2 3">Single-stranded DNA-binding protein</fullName>
        <shortName evidence="2">SSB</shortName>
    </recommendedName>
</protein>
<dbReference type="Gene3D" id="2.40.50.140">
    <property type="entry name" value="Nucleic acid-binding proteins"/>
    <property type="match status" value="1"/>
</dbReference>
<dbReference type="PIRSF" id="PIRSF002070">
    <property type="entry name" value="SSB"/>
    <property type="match status" value="1"/>
</dbReference>
<evidence type="ECO:0000313" key="4">
    <source>
        <dbReference type="EMBL" id="NCI48553.1"/>
    </source>
</evidence>
<comment type="subunit">
    <text evidence="2">Homotetramer.</text>
</comment>